<feature type="domain" description="Pyruvate/ketoisovalerate oxidoreductase catalytic" evidence="2">
    <location>
        <begin position="15"/>
        <end position="194"/>
    </location>
</feature>
<keyword evidence="1" id="KW-0560">Oxidoreductase</keyword>
<dbReference type="EMBL" id="RXGA01000002">
    <property type="protein sequence ID" value="RWX73875.1"/>
    <property type="molecule type" value="Genomic_DNA"/>
</dbReference>
<organism evidence="3 4">
    <name type="scientific">Methanosuratincola subterraneus</name>
    <dbReference type="NCBI Taxonomy" id="2593994"/>
    <lineage>
        <taxon>Archaea</taxon>
        <taxon>Thermoproteota</taxon>
        <taxon>Methanosuratincolia</taxon>
        <taxon>Candidatus Methanomethylicales</taxon>
        <taxon>Candidatus Methanomethylicaceae</taxon>
        <taxon>Candidatus Methanosuratincola (ex Vanwonterghem et al. 2016)</taxon>
    </lineage>
</organism>
<dbReference type="Pfam" id="PF01558">
    <property type="entry name" value="POR"/>
    <property type="match status" value="1"/>
</dbReference>
<dbReference type="Proteomes" id="UP000288215">
    <property type="component" value="Unassembled WGS sequence"/>
</dbReference>
<dbReference type="InterPro" id="IPR052198">
    <property type="entry name" value="IorB_Oxidoreductase"/>
</dbReference>
<reference evidence="3 4" key="1">
    <citation type="submission" date="2018-12" db="EMBL/GenBank/DDBJ databases">
        <title>The complete genome of the methanogenic archaea of the candidate phylum Verstraetearchaeota, obtained from the metagenome of underground thermal water.</title>
        <authorList>
            <person name="Kadnikov V.V."/>
            <person name="Mardanov A.V."/>
            <person name="Beletsky A.V."/>
            <person name="Karnachuk O.V."/>
            <person name="Ravin N.V."/>
        </authorList>
    </citation>
    <scope>NUCLEOTIDE SEQUENCE [LARGE SCALE GENOMIC DNA]</scope>
    <source>
        <strain evidence="3">Ch88</strain>
    </source>
</reference>
<evidence type="ECO:0000259" key="2">
    <source>
        <dbReference type="Pfam" id="PF01558"/>
    </source>
</evidence>
<dbReference type="AlphaFoldDB" id="A0A3S3RCJ9"/>
<dbReference type="InterPro" id="IPR002869">
    <property type="entry name" value="Pyrv_flavodox_OxRed_cen"/>
</dbReference>
<dbReference type="InterPro" id="IPR019752">
    <property type="entry name" value="Pyrv/ketoisovalerate_OxRed_cat"/>
</dbReference>
<evidence type="ECO:0000313" key="3">
    <source>
        <dbReference type="EMBL" id="RWX73875.1"/>
    </source>
</evidence>
<sequence length="213" mass="21978">MVPGKTVELVISGIGGQGNVKAAQILGTAAVRAGLRVRVSDTFGISQRGGPVLSHVRIGAVYGSMVVAHSADAVVGLEPMEALRAASQFLKPGGIVIMSTRPVYPVEVNTGKAEYPPLSAILDALRIAAGRVITLDATEVALSSGIPMAANVVMLGVLAGTGLLPLGPEYVEQSIRELIPRSVEENIRAFRAGLAIGAPSKRDDFSSPEKMAG</sequence>
<evidence type="ECO:0000313" key="4">
    <source>
        <dbReference type="Proteomes" id="UP000288215"/>
    </source>
</evidence>
<comment type="caution">
    <text evidence="3">The sequence shown here is derived from an EMBL/GenBank/DDBJ whole genome shotgun (WGS) entry which is preliminary data.</text>
</comment>
<dbReference type="GO" id="GO:0016903">
    <property type="term" value="F:oxidoreductase activity, acting on the aldehyde or oxo group of donors"/>
    <property type="evidence" value="ECO:0007669"/>
    <property type="project" value="InterPro"/>
</dbReference>
<dbReference type="PANTHER" id="PTHR43854:SF1">
    <property type="entry name" value="INDOLEPYRUVATE OXIDOREDUCTASE SUBUNIT IORB"/>
    <property type="match status" value="1"/>
</dbReference>
<name>A0A3S3RCJ9_METS7</name>
<accession>A0A3S3RCJ9</accession>
<proteinExistence type="predicted"/>
<gene>
    <name evidence="3" type="ORF">Metus_0654</name>
</gene>
<dbReference type="PANTHER" id="PTHR43854">
    <property type="entry name" value="INDOLEPYRUVATE OXIDOREDUCTASE SUBUNIT IORB"/>
    <property type="match status" value="1"/>
</dbReference>
<evidence type="ECO:0000256" key="1">
    <source>
        <dbReference type="ARBA" id="ARBA00023002"/>
    </source>
</evidence>
<protein>
    <recommendedName>
        <fullName evidence="2">Pyruvate/ketoisovalerate oxidoreductase catalytic domain-containing protein</fullName>
    </recommendedName>
</protein>
<dbReference type="Gene3D" id="3.40.920.10">
    <property type="entry name" value="Pyruvate-ferredoxin oxidoreductase, PFOR, domain III"/>
    <property type="match status" value="1"/>
</dbReference>
<dbReference type="SUPFAM" id="SSF53323">
    <property type="entry name" value="Pyruvate-ferredoxin oxidoreductase, PFOR, domain III"/>
    <property type="match status" value="1"/>
</dbReference>